<feature type="domain" description="Glycosyltransferase subfamily 4-like N-terminal" evidence="3">
    <location>
        <begin position="33"/>
        <end position="214"/>
    </location>
</feature>
<dbReference type="PANTHER" id="PTHR46401">
    <property type="entry name" value="GLYCOSYLTRANSFERASE WBBK-RELATED"/>
    <property type="match status" value="1"/>
</dbReference>
<keyword evidence="1 4" id="KW-0808">Transferase</keyword>
<evidence type="ECO:0000313" key="5">
    <source>
        <dbReference type="Proteomes" id="UP001231109"/>
    </source>
</evidence>
<evidence type="ECO:0000259" key="2">
    <source>
        <dbReference type="Pfam" id="PF00534"/>
    </source>
</evidence>
<dbReference type="InterPro" id="IPR001296">
    <property type="entry name" value="Glyco_trans_1"/>
</dbReference>
<dbReference type="SUPFAM" id="SSF53756">
    <property type="entry name" value="UDP-Glycosyltransferase/glycogen phosphorylase"/>
    <property type="match status" value="1"/>
</dbReference>
<evidence type="ECO:0000256" key="1">
    <source>
        <dbReference type="ARBA" id="ARBA00022679"/>
    </source>
</evidence>
<proteinExistence type="predicted"/>
<gene>
    <name evidence="4" type="ORF">ORJ04_03275</name>
</gene>
<evidence type="ECO:0000313" key="4">
    <source>
        <dbReference type="EMBL" id="MDP5134967.1"/>
    </source>
</evidence>
<dbReference type="Gene3D" id="3.40.50.2000">
    <property type="entry name" value="Glycogen Phosphorylase B"/>
    <property type="match status" value="2"/>
</dbReference>
<keyword evidence="4" id="KW-0328">Glycosyltransferase</keyword>
<name>A0ABT9HV12_9GAMM</name>
<accession>A0ABT9HV12</accession>
<dbReference type="PANTHER" id="PTHR46401:SF2">
    <property type="entry name" value="GLYCOSYLTRANSFERASE WBBK-RELATED"/>
    <property type="match status" value="1"/>
</dbReference>
<reference evidence="4 5" key="1">
    <citation type="submission" date="2022-11" db="EMBL/GenBank/DDBJ databases">
        <title>Viruses from the air-sea interface of a natural surface slick.</title>
        <authorList>
            <person name="Rahlff J."/>
            <person name="Holmfeldt K."/>
        </authorList>
    </citation>
    <scope>NUCLEOTIDE SEQUENCE [LARGE SCALE GENOMIC DNA]</scope>
    <source>
        <strain evidence="4 5">SMS4</strain>
    </source>
</reference>
<protein>
    <submittedName>
        <fullName evidence="4">Glycosyltransferase</fullName>
        <ecNumber evidence="4">2.4.-.-</ecNumber>
    </submittedName>
</protein>
<dbReference type="EMBL" id="JAPJDZ010000004">
    <property type="protein sequence ID" value="MDP5134967.1"/>
    <property type="molecule type" value="Genomic_DNA"/>
</dbReference>
<keyword evidence="5" id="KW-1185">Reference proteome</keyword>
<dbReference type="Proteomes" id="UP001231109">
    <property type="component" value="Unassembled WGS sequence"/>
</dbReference>
<dbReference type="EC" id="2.4.-.-" evidence="4"/>
<evidence type="ECO:0000259" key="3">
    <source>
        <dbReference type="Pfam" id="PF13579"/>
    </source>
</evidence>
<dbReference type="Pfam" id="PF13579">
    <property type="entry name" value="Glyco_trans_4_4"/>
    <property type="match status" value="1"/>
</dbReference>
<dbReference type="RefSeq" id="WP_305973785.1">
    <property type="nucleotide sequence ID" value="NZ_JAPJDZ010000004.1"/>
</dbReference>
<dbReference type="Pfam" id="PF00534">
    <property type="entry name" value="Glycos_transf_1"/>
    <property type="match status" value="1"/>
</dbReference>
<comment type="caution">
    <text evidence="4">The sequence shown here is derived from an EMBL/GenBank/DDBJ whole genome shotgun (WGS) entry which is preliminary data.</text>
</comment>
<feature type="domain" description="Glycosyl transferase family 1" evidence="2">
    <location>
        <begin position="224"/>
        <end position="387"/>
    </location>
</feature>
<dbReference type="GO" id="GO:0016757">
    <property type="term" value="F:glycosyltransferase activity"/>
    <property type="evidence" value="ECO:0007669"/>
    <property type="project" value="UniProtKB-KW"/>
</dbReference>
<sequence length="427" mass="47735">MLIQPKVAPDQSVKALGPLVMYCVNLSYPYSSNGYAVRTHGVAKGLVANGYDVIVVNRPGRPWDLPDTGEYNNTELDLCVDGIRYLFLPYPSRRFVNKQLNWKQEAENSLHQLMQVFKPDIILGASNWENAELSCQAAKRAAIPFYYEVRGFWELSRASRDPAYGQSTQFSYEHTKEAEVANNATHVFTLNRAMAAELTQRGVDATKISVVPNCCIDIPAVPESEHVKRPFTIGYIGSFSEYEGLDDLVQACAMLKTQVGEIRLMLVGSSQREGLSSGEGTIERRLKTLAEKVNLTKEFELYDRVPGTEIAGFYHNIDVVVNPRRSFLVTELVSALKPVEAASYGKVVLLSSVKPNLELAEQCKIFHLFEEGSIESLVAQLNKIYTTDGVLQQAKLIGPAWVKKNRLFKHAVQVMIDKFNSRLSTLC</sequence>
<dbReference type="InterPro" id="IPR028098">
    <property type="entry name" value="Glyco_trans_4-like_N"/>
</dbReference>
<organism evidence="4 5">
    <name type="scientific">Rheinheimera baltica</name>
    <dbReference type="NCBI Taxonomy" id="67576"/>
    <lineage>
        <taxon>Bacteria</taxon>
        <taxon>Pseudomonadati</taxon>
        <taxon>Pseudomonadota</taxon>
        <taxon>Gammaproteobacteria</taxon>
        <taxon>Chromatiales</taxon>
        <taxon>Chromatiaceae</taxon>
        <taxon>Rheinheimera</taxon>
    </lineage>
</organism>